<dbReference type="AlphaFoldDB" id="A0A0F9AY52"/>
<evidence type="ECO:0000313" key="1">
    <source>
        <dbReference type="EMBL" id="KKL14330.1"/>
    </source>
</evidence>
<proteinExistence type="predicted"/>
<dbReference type="EMBL" id="LAZR01040500">
    <property type="protein sequence ID" value="KKL14330.1"/>
    <property type="molecule type" value="Genomic_DNA"/>
</dbReference>
<gene>
    <name evidence="1" type="ORF">LCGC14_2516740</name>
</gene>
<comment type="caution">
    <text evidence="1">The sequence shown here is derived from an EMBL/GenBank/DDBJ whole genome shotgun (WGS) entry which is preliminary data.</text>
</comment>
<name>A0A0F9AY52_9ZZZZ</name>
<accession>A0A0F9AY52</accession>
<reference evidence="1" key="1">
    <citation type="journal article" date="2015" name="Nature">
        <title>Complex archaea that bridge the gap between prokaryotes and eukaryotes.</title>
        <authorList>
            <person name="Spang A."/>
            <person name="Saw J.H."/>
            <person name="Jorgensen S.L."/>
            <person name="Zaremba-Niedzwiedzka K."/>
            <person name="Martijn J."/>
            <person name="Lind A.E."/>
            <person name="van Eijk R."/>
            <person name="Schleper C."/>
            <person name="Guy L."/>
            <person name="Ettema T.J."/>
        </authorList>
    </citation>
    <scope>NUCLEOTIDE SEQUENCE</scope>
</reference>
<protein>
    <submittedName>
        <fullName evidence="1">Uncharacterized protein</fullName>
    </submittedName>
</protein>
<sequence>MPNRSRPPWYVIRIVGKWWDTPWYWWDTYRGPPIVYLMHKDAEVQAKVFRKQYGGKPWGRGHGKLSVKVVKIDA</sequence>
<organism evidence="1">
    <name type="scientific">marine sediment metagenome</name>
    <dbReference type="NCBI Taxonomy" id="412755"/>
    <lineage>
        <taxon>unclassified sequences</taxon>
        <taxon>metagenomes</taxon>
        <taxon>ecological metagenomes</taxon>
    </lineage>
</organism>